<reference evidence="1" key="1">
    <citation type="journal article" date="2021" name="Nat. Commun.">
        <title>Genetic determinants of endophytism in the Arabidopsis root mycobiome.</title>
        <authorList>
            <person name="Mesny F."/>
            <person name="Miyauchi S."/>
            <person name="Thiergart T."/>
            <person name="Pickel B."/>
            <person name="Atanasova L."/>
            <person name="Karlsson M."/>
            <person name="Huettel B."/>
            <person name="Barry K.W."/>
            <person name="Haridas S."/>
            <person name="Chen C."/>
            <person name="Bauer D."/>
            <person name="Andreopoulos W."/>
            <person name="Pangilinan J."/>
            <person name="LaButti K."/>
            <person name="Riley R."/>
            <person name="Lipzen A."/>
            <person name="Clum A."/>
            <person name="Drula E."/>
            <person name="Henrissat B."/>
            <person name="Kohler A."/>
            <person name="Grigoriev I.V."/>
            <person name="Martin F.M."/>
            <person name="Hacquard S."/>
        </authorList>
    </citation>
    <scope>NUCLEOTIDE SEQUENCE</scope>
    <source>
        <strain evidence="1">MPI-CAGE-AT-0021</strain>
    </source>
</reference>
<dbReference type="EMBL" id="JAGMUU010000028">
    <property type="protein sequence ID" value="KAH7120393.1"/>
    <property type="molecule type" value="Genomic_DNA"/>
</dbReference>
<name>A0A9P9IFV8_9HYPO</name>
<dbReference type="AlphaFoldDB" id="A0A9P9IFV8"/>
<sequence length="376" mass="43457">MADISNAHTLREWAVTTFEPLKDDAKLRSEMTTEKAAKAFVQWVAQRVEESHETLANFADSDRNAQEEKFLATLEFDIAQLIRRIHEEEVKLEVNSNDAVAFIERFLEHFRSLADQTGKIDWFNQQSMEWEAEAYFISKLVGRGTDEWVTNAADTLQKGDNMTSEQVTTRRSSFSDWLDGRLRNIREEHSREVLFDNWIIPQLEGMTRSLCFIIECAKSVTSTSVAEKTPYEVWLGLMAQSANMAVVEDRFLTEENLDNMPWYSILASTEKWLNEYWILIEEVGAMFLRDGVREMIGRFVLWNSTEVNFFDTLGDSKFKVVCLDDAYNVLLEKGLANGNVNQHDKEQVAAWFQVTYHKIQEAMDLVQGEATMTFSE</sequence>
<proteinExistence type="predicted"/>
<keyword evidence="2" id="KW-1185">Reference proteome</keyword>
<dbReference type="OrthoDB" id="5082784at2759"/>
<protein>
    <submittedName>
        <fullName evidence="1">Uncharacterized protein</fullName>
    </submittedName>
</protein>
<accession>A0A9P9IFV8</accession>
<dbReference type="Proteomes" id="UP000717696">
    <property type="component" value="Unassembled WGS sequence"/>
</dbReference>
<comment type="caution">
    <text evidence="1">The sequence shown here is derived from an EMBL/GenBank/DDBJ whole genome shotgun (WGS) entry which is preliminary data.</text>
</comment>
<evidence type="ECO:0000313" key="1">
    <source>
        <dbReference type="EMBL" id="KAH7120393.1"/>
    </source>
</evidence>
<evidence type="ECO:0000313" key="2">
    <source>
        <dbReference type="Proteomes" id="UP000717696"/>
    </source>
</evidence>
<organism evidence="1 2">
    <name type="scientific">Dactylonectria estremocensis</name>
    <dbReference type="NCBI Taxonomy" id="1079267"/>
    <lineage>
        <taxon>Eukaryota</taxon>
        <taxon>Fungi</taxon>
        <taxon>Dikarya</taxon>
        <taxon>Ascomycota</taxon>
        <taxon>Pezizomycotina</taxon>
        <taxon>Sordariomycetes</taxon>
        <taxon>Hypocreomycetidae</taxon>
        <taxon>Hypocreales</taxon>
        <taxon>Nectriaceae</taxon>
        <taxon>Dactylonectria</taxon>
    </lineage>
</organism>
<gene>
    <name evidence="1" type="ORF">B0J13DRAFT_649214</name>
</gene>